<dbReference type="AlphaFoldDB" id="A0A914X6D1"/>
<evidence type="ECO:0000256" key="8">
    <source>
        <dbReference type="SAM" id="Phobius"/>
    </source>
</evidence>
<evidence type="ECO:0000256" key="4">
    <source>
        <dbReference type="ARBA" id="ARBA00022989"/>
    </source>
</evidence>
<evidence type="ECO:0000256" key="2">
    <source>
        <dbReference type="ARBA" id="ARBA00022448"/>
    </source>
</evidence>
<dbReference type="GO" id="GO:0030322">
    <property type="term" value="P:stabilization of membrane potential"/>
    <property type="evidence" value="ECO:0007669"/>
    <property type="project" value="TreeGrafter"/>
</dbReference>
<dbReference type="GO" id="GO:0015271">
    <property type="term" value="F:outward rectifier potassium channel activity"/>
    <property type="evidence" value="ECO:0007669"/>
    <property type="project" value="TreeGrafter"/>
</dbReference>
<evidence type="ECO:0000259" key="9">
    <source>
        <dbReference type="Pfam" id="PF07885"/>
    </source>
</evidence>
<evidence type="ECO:0000256" key="7">
    <source>
        <dbReference type="ARBA" id="ARBA00023303"/>
    </source>
</evidence>
<dbReference type="InterPro" id="IPR003280">
    <property type="entry name" value="2pore_dom_K_chnl"/>
</dbReference>
<dbReference type="GO" id="GO:0005886">
    <property type="term" value="C:plasma membrane"/>
    <property type="evidence" value="ECO:0007669"/>
    <property type="project" value="TreeGrafter"/>
</dbReference>
<feature type="transmembrane region" description="Helical" evidence="8">
    <location>
        <begin position="93"/>
        <end position="110"/>
    </location>
</feature>
<evidence type="ECO:0000256" key="3">
    <source>
        <dbReference type="ARBA" id="ARBA00022692"/>
    </source>
</evidence>
<dbReference type="SUPFAM" id="SSF81324">
    <property type="entry name" value="Voltage-gated potassium channels"/>
    <property type="match status" value="1"/>
</dbReference>
<comment type="subcellular location">
    <subcellularLocation>
        <location evidence="1">Membrane</location>
        <topology evidence="1">Multi-pass membrane protein</topology>
    </subcellularLocation>
</comment>
<evidence type="ECO:0000313" key="11">
    <source>
        <dbReference type="WBParaSite" id="PSAMB.scaffold6913size8595.g29301.t1"/>
    </source>
</evidence>
<dbReference type="GO" id="GO:0022841">
    <property type="term" value="F:potassium ion leak channel activity"/>
    <property type="evidence" value="ECO:0007669"/>
    <property type="project" value="TreeGrafter"/>
</dbReference>
<accession>A0A914X6D1</accession>
<evidence type="ECO:0000256" key="6">
    <source>
        <dbReference type="ARBA" id="ARBA00023136"/>
    </source>
</evidence>
<evidence type="ECO:0000256" key="1">
    <source>
        <dbReference type="ARBA" id="ARBA00004141"/>
    </source>
</evidence>
<dbReference type="PANTHER" id="PTHR11003:SF334">
    <property type="entry name" value="FI03418P"/>
    <property type="match status" value="1"/>
</dbReference>
<keyword evidence="6 8" id="KW-0472">Membrane</keyword>
<keyword evidence="5" id="KW-0406">Ion transport</keyword>
<sequence>MGRILLIVYGLFGMPLTLVTLADLARFLGNFVLTMVQKFKSVMGRRKGRKSAANADPQMPTVPIGFILLLLLAYPFLGGIIFSMYAGWPLVDAFYFSLVTIFTIGFGDLPPPIHPAFLICFIVGGVILVTMCVEFVGAQAIHQIHFMGRQAQRAKDVANRLAKIAQHINNSVGLNLSSGLAQMGAFARFGILMKVDADGKRIDNNANVHPGRPGLVALSGAQTVSAFAPDDADDFNFVDLL</sequence>
<evidence type="ECO:0000256" key="5">
    <source>
        <dbReference type="ARBA" id="ARBA00023065"/>
    </source>
</evidence>
<feature type="domain" description="Potassium channel" evidence="9">
    <location>
        <begin position="70"/>
        <end position="138"/>
    </location>
</feature>
<keyword evidence="7" id="KW-0407">Ion channel</keyword>
<dbReference type="Pfam" id="PF07885">
    <property type="entry name" value="Ion_trans_2"/>
    <property type="match status" value="1"/>
</dbReference>
<feature type="transmembrane region" description="Helical" evidence="8">
    <location>
        <begin position="64"/>
        <end position="86"/>
    </location>
</feature>
<keyword evidence="10" id="KW-1185">Reference proteome</keyword>
<name>A0A914X6D1_9BILA</name>
<organism evidence="10 11">
    <name type="scientific">Plectus sambesii</name>
    <dbReference type="NCBI Taxonomy" id="2011161"/>
    <lineage>
        <taxon>Eukaryota</taxon>
        <taxon>Metazoa</taxon>
        <taxon>Ecdysozoa</taxon>
        <taxon>Nematoda</taxon>
        <taxon>Chromadorea</taxon>
        <taxon>Plectida</taxon>
        <taxon>Plectina</taxon>
        <taxon>Plectoidea</taxon>
        <taxon>Plectidae</taxon>
        <taxon>Plectus</taxon>
    </lineage>
</organism>
<evidence type="ECO:0000313" key="10">
    <source>
        <dbReference type="Proteomes" id="UP000887566"/>
    </source>
</evidence>
<dbReference type="PANTHER" id="PTHR11003">
    <property type="entry name" value="POTASSIUM CHANNEL, SUBFAMILY K"/>
    <property type="match status" value="1"/>
</dbReference>
<dbReference type="InterPro" id="IPR013099">
    <property type="entry name" value="K_chnl_dom"/>
</dbReference>
<feature type="transmembrane region" description="Helical" evidence="8">
    <location>
        <begin position="116"/>
        <end position="137"/>
    </location>
</feature>
<proteinExistence type="predicted"/>
<dbReference type="WBParaSite" id="PSAMB.scaffold6913size8595.g29301.t1">
    <property type="protein sequence ID" value="PSAMB.scaffold6913size8595.g29301.t1"/>
    <property type="gene ID" value="PSAMB.scaffold6913size8595.g29301"/>
</dbReference>
<protein>
    <submittedName>
        <fullName evidence="11">Potassium channel domain-containing protein</fullName>
    </submittedName>
</protein>
<dbReference type="Gene3D" id="1.10.287.70">
    <property type="match status" value="1"/>
</dbReference>
<keyword evidence="2" id="KW-0813">Transport</keyword>
<keyword evidence="3 8" id="KW-0812">Transmembrane</keyword>
<reference evidence="11" key="1">
    <citation type="submission" date="2022-11" db="UniProtKB">
        <authorList>
            <consortium name="WormBaseParasite"/>
        </authorList>
    </citation>
    <scope>IDENTIFICATION</scope>
</reference>
<keyword evidence="4 8" id="KW-1133">Transmembrane helix</keyword>
<dbReference type="Proteomes" id="UP000887566">
    <property type="component" value="Unplaced"/>
</dbReference>